<accession>A0A392TXB2</accession>
<organism evidence="1 2">
    <name type="scientific">Trifolium medium</name>
    <dbReference type="NCBI Taxonomy" id="97028"/>
    <lineage>
        <taxon>Eukaryota</taxon>
        <taxon>Viridiplantae</taxon>
        <taxon>Streptophyta</taxon>
        <taxon>Embryophyta</taxon>
        <taxon>Tracheophyta</taxon>
        <taxon>Spermatophyta</taxon>
        <taxon>Magnoliopsida</taxon>
        <taxon>eudicotyledons</taxon>
        <taxon>Gunneridae</taxon>
        <taxon>Pentapetalae</taxon>
        <taxon>rosids</taxon>
        <taxon>fabids</taxon>
        <taxon>Fabales</taxon>
        <taxon>Fabaceae</taxon>
        <taxon>Papilionoideae</taxon>
        <taxon>50 kb inversion clade</taxon>
        <taxon>NPAAA clade</taxon>
        <taxon>Hologalegina</taxon>
        <taxon>IRL clade</taxon>
        <taxon>Trifolieae</taxon>
        <taxon>Trifolium</taxon>
    </lineage>
</organism>
<protein>
    <submittedName>
        <fullName evidence="1">Uncharacterized protein</fullName>
    </submittedName>
</protein>
<feature type="non-terminal residue" evidence="1">
    <location>
        <position position="1"/>
    </location>
</feature>
<name>A0A392TXB2_9FABA</name>
<dbReference type="AlphaFoldDB" id="A0A392TXB2"/>
<reference evidence="1 2" key="1">
    <citation type="journal article" date="2018" name="Front. Plant Sci.">
        <title>Red Clover (Trifolium pratense) and Zigzag Clover (T. medium) - A Picture of Genomic Similarities and Differences.</title>
        <authorList>
            <person name="Dluhosova J."/>
            <person name="Istvanek J."/>
            <person name="Nedelnik J."/>
            <person name="Repkova J."/>
        </authorList>
    </citation>
    <scope>NUCLEOTIDE SEQUENCE [LARGE SCALE GENOMIC DNA]</scope>
    <source>
        <strain evidence="2">cv. 10/8</strain>
        <tissue evidence="1">Leaf</tissue>
    </source>
</reference>
<sequence length="66" mass="7532">PEQEPPKSSCSSMGMMTLEYFRGWIHGVTSPSERFRGSLETVYVEEEFSGKVVSENIRAFIMALQR</sequence>
<dbReference type="Proteomes" id="UP000265520">
    <property type="component" value="Unassembled WGS sequence"/>
</dbReference>
<evidence type="ECO:0000313" key="1">
    <source>
        <dbReference type="EMBL" id="MCI65783.1"/>
    </source>
</evidence>
<dbReference type="EMBL" id="LXQA010682445">
    <property type="protein sequence ID" value="MCI65783.1"/>
    <property type="molecule type" value="Genomic_DNA"/>
</dbReference>
<evidence type="ECO:0000313" key="2">
    <source>
        <dbReference type="Proteomes" id="UP000265520"/>
    </source>
</evidence>
<proteinExistence type="predicted"/>
<keyword evidence="2" id="KW-1185">Reference proteome</keyword>
<comment type="caution">
    <text evidence="1">The sequence shown here is derived from an EMBL/GenBank/DDBJ whole genome shotgun (WGS) entry which is preliminary data.</text>
</comment>